<gene>
    <name evidence="2" type="ORF">FEZ63_22190</name>
</gene>
<sequence>MIDGGIALDVAFGSFFRRHLSEFARRLRLRSGHPRDTSPYEGFEMANSYCVRVCPNGAAKHTIRDEKGHQGWLEYNATARPGNTLFVIGELVPSKYGSMLSEDQVDYVAAVLKAEIAAGRHDLSKPQPVRPQQERIGSSWDKWIGYPPESSRASFALPPRELKDSQSIAPAAF</sequence>
<organism evidence="2 3">
    <name type="scientific">Microvirga brassicacearum</name>
    <dbReference type="NCBI Taxonomy" id="2580413"/>
    <lineage>
        <taxon>Bacteria</taxon>
        <taxon>Pseudomonadati</taxon>
        <taxon>Pseudomonadota</taxon>
        <taxon>Alphaproteobacteria</taxon>
        <taxon>Hyphomicrobiales</taxon>
        <taxon>Methylobacteriaceae</taxon>
        <taxon>Microvirga</taxon>
    </lineage>
</organism>
<keyword evidence="3" id="KW-1185">Reference proteome</keyword>
<reference evidence="2 3" key="1">
    <citation type="journal article" date="2019" name="Microorganisms">
        <title>Genome Insights into the Novel Species Microvirga brassicacearum, a Rapeseed Endophyte with Biotechnological Potential.</title>
        <authorList>
            <person name="Jimenez-Gomez A."/>
            <person name="Saati-Santamaria Z."/>
            <person name="Igual J.M."/>
            <person name="Rivas R."/>
            <person name="Mateos P.F."/>
            <person name="Garcia-Fraile P."/>
        </authorList>
    </citation>
    <scope>NUCLEOTIDE SEQUENCE [LARGE SCALE GENOMIC DNA]</scope>
    <source>
        <strain evidence="2 3">CDVBN77</strain>
    </source>
</reference>
<feature type="region of interest" description="Disordered" evidence="1">
    <location>
        <begin position="123"/>
        <end position="142"/>
    </location>
</feature>
<evidence type="ECO:0000256" key="1">
    <source>
        <dbReference type="SAM" id="MobiDB-lite"/>
    </source>
</evidence>
<protein>
    <submittedName>
        <fullName evidence="2">Uncharacterized protein</fullName>
    </submittedName>
</protein>
<dbReference type="RefSeq" id="WP_150948905.1">
    <property type="nucleotide sequence ID" value="NZ_VCMV01000064.1"/>
</dbReference>
<dbReference type="OrthoDB" id="8781073at2"/>
<dbReference type="AlphaFoldDB" id="A0A5N3P4H7"/>
<proteinExistence type="predicted"/>
<dbReference type="Proteomes" id="UP000325684">
    <property type="component" value="Unassembled WGS sequence"/>
</dbReference>
<evidence type="ECO:0000313" key="3">
    <source>
        <dbReference type="Proteomes" id="UP000325684"/>
    </source>
</evidence>
<name>A0A5N3P4H7_9HYPH</name>
<accession>A0A5N3P4H7</accession>
<comment type="caution">
    <text evidence="2">The sequence shown here is derived from an EMBL/GenBank/DDBJ whole genome shotgun (WGS) entry which is preliminary data.</text>
</comment>
<feature type="region of interest" description="Disordered" evidence="1">
    <location>
        <begin position="151"/>
        <end position="173"/>
    </location>
</feature>
<evidence type="ECO:0000313" key="2">
    <source>
        <dbReference type="EMBL" id="KAB0264637.1"/>
    </source>
</evidence>
<dbReference type="EMBL" id="VCMV01000064">
    <property type="protein sequence ID" value="KAB0264637.1"/>
    <property type="molecule type" value="Genomic_DNA"/>
</dbReference>